<dbReference type="PANTHER" id="PTHR34706:SF1">
    <property type="entry name" value="VWFA DOMAIN-CONTAINING PROTEIN"/>
    <property type="match status" value="1"/>
</dbReference>
<sequence length="541" mass="60563">MMSSLTEVVVQLRIRRHRQAPWLHSQQARWRAPQARHHCQDHTSHASNWRRRSSASAMKSLWATMTPSVMGQNIRAPDTTVRFTPYHSPLATYAKARQAALSVERTPQALSSVIGTYLVTKEANEQARLRRSPQGGEYVYSHTHIHLYNHLLHKLETLSGGVVKEPGMLQPWVQAIQPFRRDLFNRTYMVNPIVEAFSGGLTHGRFGFPAMDDWTLGIKRRNRFFINTSVPRYQAPNYAAPLSLLAGFHNVILLDDSASMTWPGDTRWGTATQSRWDQARGVLSGMAELLSSYDQQGVDLYLLNHGDPRQPWRRTDLNLQNQGLRTSAQVSRIFNAVRPDGGTPMGQRINDILDAYMVALRHDRKMKPLNLLVITDGEAGDDWILRHTIKNHIEHIVQRGHDGPQLGVEFVQVGNDPLATAHLQDLEDFVSEHHQAQGRDVVDFTPIYQLNEVSAEVMAHIMVSGIDARSRNYLRSRLQFRSPIPSQFDGAGQYGQYGSGGGYLQQPGYGGGGYGGRPGYGGQYGGGGGYGQGYGGRPYGY</sequence>
<organism evidence="2 3">
    <name type="scientific">Symbiochloris irregularis</name>
    <dbReference type="NCBI Taxonomy" id="706552"/>
    <lineage>
        <taxon>Eukaryota</taxon>
        <taxon>Viridiplantae</taxon>
        <taxon>Chlorophyta</taxon>
        <taxon>core chlorophytes</taxon>
        <taxon>Trebouxiophyceae</taxon>
        <taxon>Trebouxiales</taxon>
        <taxon>Trebouxiaceae</taxon>
        <taxon>Symbiochloris</taxon>
    </lineage>
</organism>
<dbReference type="AlphaFoldDB" id="A0AAW1PBD3"/>
<keyword evidence="3" id="KW-1185">Reference proteome</keyword>
<protein>
    <recommendedName>
        <fullName evidence="1">VWFA domain-containing protein</fullName>
    </recommendedName>
</protein>
<feature type="domain" description="VWFA" evidence="1">
    <location>
        <begin position="249"/>
        <end position="466"/>
    </location>
</feature>
<evidence type="ECO:0000313" key="2">
    <source>
        <dbReference type="EMBL" id="KAK9807130.1"/>
    </source>
</evidence>
<dbReference type="Pfam" id="PF00092">
    <property type="entry name" value="VWA"/>
    <property type="match status" value="1"/>
</dbReference>
<dbReference type="Gene3D" id="3.40.50.410">
    <property type="entry name" value="von Willebrand factor, type A domain"/>
    <property type="match status" value="1"/>
</dbReference>
<dbReference type="Proteomes" id="UP001465755">
    <property type="component" value="Unassembled WGS sequence"/>
</dbReference>
<dbReference type="PROSITE" id="PS50234">
    <property type="entry name" value="VWFA"/>
    <property type="match status" value="1"/>
</dbReference>
<evidence type="ECO:0000259" key="1">
    <source>
        <dbReference type="PROSITE" id="PS50234"/>
    </source>
</evidence>
<dbReference type="SUPFAM" id="SSF53300">
    <property type="entry name" value="vWA-like"/>
    <property type="match status" value="1"/>
</dbReference>
<name>A0AAW1PBD3_9CHLO</name>
<dbReference type="InterPro" id="IPR002035">
    <property type="entry name" value="VWF_A"/>
</dbReference>
<comment type="caution">
    <text evidence="2">The sequence shown here is derived from an EMBL/GenBank/DDBJ whole genome shotgun (WGS) entry which is preliminary data.</text>
</comment>
<proteinExistence type="predicted"/>
<dbReference type="PANTHER" id="PTHR34706">
    <property type="entry name" value="SLR1338 PROTEIN"/>
    <property type="match status" value="1"/>
</dbReference>
<reference evidence="2 3" key="1">
    <citation type="journal article" date="2024" name="Nat. Commun.">
        <title>Phylogenomics reveals the evolutionary origins of lichenization in chlorophyte algae.</title>
        <authorList>
            <person name="Puginier C."/>
            <person name="Libourel C."/>
            <person name="Otte J."/>
            <person name="Skaloud P."/>
            <person name="Haon M."/>
            <person name="Grisel S."/>
            <person name="Petersen M."/>
            <person name="Berrin J.G."/>
            <person name="Delaux P.M."/>
            <person name="Dal Grande F."/>
            <person name="Keller J."/>
        </authorList>
    </citation>
    <scope>NUCLEOTIDE SEQUENCE [LARGE SCALE GENOMIC DNA]</scope>
    <source>
        <strain evidence="2 3">SAG 2036</strain>
    </source>
</reference>
<dbReference type="EMBL" id="JALJOQ010000034">
    <property type="protein sequence ID" value="KAK9807130.1"/>
    <property type="molecule type" value="Genomic_DNA"/>
</dbReference>
<accession>A0AAW1PBD3</accession>
<evidence type="ECO:0000313" key="3">
    <source>
        <dbReference type="Proteomes" id="UP001465755"/>
    </source>
</evidence>
<gene>
    <name evidence="2" type="ORF">WJX73_008866</name>
</gene>
<dbReference type="InterPro" id="IPR036465">
    <property type="entry name" value="vWFA_dom_sf"/>
</dbReference>